<reference evidence="2" key="1">
    <citation type="submission" date="2010-02" db="EMBL/GenBank/DDBJ databases">
        <title>Sequencing and annotation of the Blastocystis hominis genome.</title>
        <authorList>
            <person name="Wincker P."/>
        </authorList>
    </citation>
    <scope>NUCLEOTIDE SEQUENCE</scope>
    <source>
        <strain evidence="2">Singapore isolate B</strain>
    </source>
</reference>
<dbReference type="Proteomes" id="UP000008312">
    <property type="component" value="Unassembled WGS sequence"/>
</dbReference>
<dbReference type="RefSeq" id="XP_012894264.1">
    <property type="nucleotide sequence ID" value="XM_013038810.1"/>
</dbReference>
<evidence type="ECO:0000256" key="1">
    <source>
        <dbReference type="SAM" id="MobiDB-lite"/>
    </source>
</evidence>
<dbReference type="EMBL" id="FN668638">
    <property type="protein sequence ID" value="CBK20216.2"/>
    <property type="molecule type" value="Genomic_DNA"/>
</dbReference>
<proteinExistence type="predicted"/>
<feature type="region of interest" description="Disordered" evidence="1">
    <location>
        <begin position="1"/>
        <end position="28"/>
    </location>
</feature>
<organism evidence="2">
    <name type="scientific">Blastocystis hominis</name>
    <dbReference type="NCBI Taxonomy" id="12968"/>
    <lineage>
        <taxon>Eukaryota</taxon>
        <taxon>Sar</taxon>
        <taxon>Stramenopiles</taxon>
        <taxon>Bigyra</taxon>
        <taxon>Opalozoa</taxon>
        <taxon>Opalinata</taxon>
        <taxon>Blastocystidae</taxon>
        <taxon>Blastocystis</taxon>
    </lineage>
</organism>
<dbReference type="InParanoid" id="D8LWM7"/>
<name>D8LWM7_BLAHO</name>
<dbReference type="AlphaFoldDB" id="D8LWM7"/>
<protein>
    <submittedName>
        <fullName evidence="2">Uncharacterized protein</fullName>
    </submittedName>
</protein>
<evidence type="ECO:0000313" key="2">
    <source>
        <dbReference type="EMBL" id="CBK20216.2"/>
    </source>
</evidence>
<evidence type="ECO:0000313" key="3">
    <source>
        <dbReference type="Proteomes" id="UP000008312"/>
    </source>
</evidence>
<keyword evidence="3" id="KW-1185">Reference proteome</keyword>
<accession>D8LWM7</accession>
<dbReference type="GeneID" id="24917888"/>
<dbReference type="OrthoDB" id="25790at2759"/>
<gene>
    <name evidence="2" type="ORF">GSBLH_T00000583001</name>
</gene>
<sequence>MPPHRLLPSPKRDRGGCSRGHPQSDAFDADYHHGAEAFRANPLRSRLYSQVLRVSDAPCGRGVAGVAAGELHSGREVSQLLMASRLSDVEDGPSVELLATIASKSEKNIVRLYKAVYTHCDSILVAVYKDDAKVTAKVIMKMTQKLDPKRL</sequence>